<dbReference type="Pfam" id="PF01668">
    <property type="entry name" value="SmpB"/>
    <property type="match status" value="1"/>
</dbReference>
<dbReference type="AlphaFoldDB" id="Q0F0Z1"/>
<dbReference type="FunCoup" id="Q0F0Z1">
    <property type="interactions" value="473"/>
</dbReference>
<dbReference type="PANTHER" id="PTHR30308">
    <property type="entry name" value="TMRNA-BINDING COMPONENT OF TRANS-TRANSLATION TAGGING COMPLEX"/>
    <property type="match status" value="1"/>
</dbReference>
<dbReference type="HAMAP" id="MF_00023">
    <property type="entry name" value="SmpB"/>
    <property type="match status" value="1"/>
</dbReference>
<dbReference type="OrthoDB" id="9805462at2"/>
<dbReference type="GO" id="GO:0005829">
    <property type="term" value="C:cytosol"/>
    <property type="evidence" value="ECO:0007669"/>
    <property type="project" value="TreeGrafter"/>
</dbReference>
<sequence>MAIVNRRARHEYHILETLETGMMLTGPEVKSIRLGQANLAEAHCIIRNGRMLLIGCHISPYKPAAMNNPADPTRSRQLLLNKRELERLVGRLKESGLTIVPLKLYFNERNYAKLEVGLARGKKMHDKRAAIKERDVKRDLQRTYRV</sequence>
<dbReference type="GO" id="GO:0003723">
    <property type="term" value="F:RNA binding"/>
    <property type="evidence" value="ECO:0007669"/>
    <property type="project" value="UniProtKB-UniRule"/>
</dbReference>
<dbReference type="EMBL" id="AATS01000003">
    <property type="protein sequence ID" value="EAU55400.1"/>
    <property type="molecule type" value="Genomic_DNA"/>
</dbReference>
<dbReference type="InterPro" id="IPR023620">
    <property type="entry name" value="SmpB"/>
</dbReference>
<evidence type="ECO:0000313" key="4">
    <source>
        <dbReference type="EMBL" id="EAU55400.1"/>
    </source>
</evidence>
<dbReference type="PROSITE" id="PS01317">
    <property type="entry name" value="SSRP"/>
    <property type="match status" value="1"/>
</dbReference>
<evidence type="ECO:0000256" key="2">
    <source>
        <dbReference type="ARBA" id="ARBA00022884"/>
    </source>
</evidence>
<dbReference type="InParanoid" id="Q0F0Z1"/>
<dbReference type="STRING" id="314344.AL013_06860"/>
<dbReference type="InterPro" id="IPR020081">
    <property type="entry name" value="SsrA-bd_prot_CS"/>
</dbReference>
<dbReference type="Proteomes" id="UP000005297">
    <property type="component" value="Unassembled WGS sequence"/>
</dbReference>
<dbReference type="GO" id="GO:0070929">
    <property type="term" value="P:trans-translation"/>
    <property type="evidence" value="ECO:0007669"/>
    <property type="project" value="UniProtKB-UniRule"/>
</dbReference>
<keyword evidence="2 3" id="KW-0694">RNA-binding</keyword>
<keyword evidence="5" id="KW-1185">Reference proteome</keyword>
<dbReference type="InterPro" id="IPR000037">
    <property type="entry name" value="SsrA-bd_prot"/>
</dbReference>
<dbReference type="GO" id="GO:0070930">
    <property type="term" value="P:trans-translation-dependent protein tagging"/>
    <property type="evidence" value="ECO:0007669"/>
    <property type="project" value="TreeGrafter"/>
</dbReference>
<dbReference type="RefSeq" id="WP_009849863.1">
    <property type="nucleotide sequence ID" value="NZ_DS022294.1"/>
</dbReference>
<dbReference type="SUPFAM" id="SSF74982">
    <property type="entry name" value="Small protein B (SmpB)"/>
    <property type="match status" value="1"/>
</dbReference>
<keyword evidence="1 3" id="KW-0963">Cytoplasm</keyword>
<comment type="similarity">
    <text evidence="3">Belongs to the SmpB family.</text>
</comment>
<evidence type="ECO:0000256" key="1">
    <source>
        <dbReference type="ARBA" id="ARBA00022490"/>
    </source>
</evidence>
<dbReference type="eggNOG" id="COG0691">
    <property type="taxonomic scope" value="Bacteria"/>
</dbReference>
<organism evidence="4 5">
    <name type="scientific">Mariprofundus ferrooxydans PV-1</name>
    <dbReference type="NCBI Taxonomy" id="314345"/>
    <lineage>
        <taxon>Bacteria</taxon>
        <taxon>Pseudomonadati</taxon>
        <taxon>Pseudomonadota</taxon>
        <taxon>Candidatius Mariprofundia</taxon>
        <taxon>Mariprofundales</taxon>
        <taxon>Mariprofundaceae</taxon>
        <taxon>Mariprofundus</taxon>
    </lineage>
</organism>
<comment type="subcellular location">
    <subcellularLocation>
        <location evidence="3">Cytoplasm</location>
    </subcellularLocation>
    <text evidence="3">The tmRNA-SmpB complex associates with stalled 70S ribosomes.</text>
</comment>
<dbReference type="NCBIfam" id="NF003843">
    <property type="entry name" value="PRK05422.1"/>
    <property type="match status" value="1"/>
</dbReference>
<evidence type="ECO:0000256" key="3">
    <source>
        <dbReference type="HAMAP-Rule" id="MF_00023"/>
    </source>
</evidence>
<evidence type="ECO:0000313" key="5">
    <source>
        <dbReference type="Proteomes" id="UP000005297"/>
    </source>
</evidence>
<dbReference type="PANTHER" id="PTHR30308:SF2">
    <property type="entry name" value="SSRA-BINDING PROTEIN"/>
    <property type="match status" value="1"/>
</dbReference>
<reference evidence="4 5" key="1">
    <citation type="submission" date="2006-09" db="EMBL/GenBank/DDBJ databases">
        <authorList>
            <person name="Emerson D."/>
            <person name="Ferriera S."/>
            <person name="Johnson J."/>
            <person name="Kravitz S."/>
            <person name="Halpern A."/>
            <person name="Remington K."/>
            <person name="Beeson K."/>
            <person name="Tran B."/>
            <person name="Rogers Y.-H."/>
            <person name="Friedman R."/>
            <person name="Venter J.C."/>
        </authorList>
    </citation>
    <scope>NUCLEOTIDE SEQUENCE [LARGE SCALE GENOMIC DNA]</scope>
    <source>
        <strain evidence="4 5">PV-1</strain>
    </source>
</reference>
<accession>Q0F0Z1</accession>
<name>Q0F0Z1_9PROT</name>
<gene>
    <name evidence="3 4" type="primary">smpB</name>
    <name evidence="4" type="ORF">SPV1_11726</name>
</gene>
<dbReference type="NCBIfam" id="TIGR00086">
    <property type="entry name" value="smpB"/>
    <property type="match status" value="1"/>
</dbReference>
<dbReference type="HOGENOM" id="CLU_108953_0_1_0"/>
<comment type="caution">
    <text evidence="4">The sequence shown here is derived from an EMBL/GenBank/DDBJ whole genome shotgun (WGS) entry which is preliminary data.</text>
</comment>
<dbReference type="Gene3D" id="2.40.280.10">
    <property type="match status" value="1"/>
</dbReference>
<comment type="function">
    <text evidence="3">Required for rescue of stalled ribosomes mediated by trans-translation. Binds to transfer-messenger RNA (tmRNA), required for stable association of tmRNA with ribosomes. tmRNA and SmpB together mimic tRNA shape, replacing the anticodon stem-loop with SmpB. tmRNA is encoded by the ssrA gene; the 2 termini fold to resemble tRNA(Ala) and it encodes a 'tag peptide', a short internal open reading frame. During trans-translation Ala-aminoacylated tmRNA acts like a tRNA, entering the A-site of stalled ribosomes, displacing the stalled mRNA. The ribosome then switches to translate the ORF on the tmRNA; the nascent peptide is terminated with the 'tag peptide' encoded by the tmRNA and targeted for degradation. The ribosome is freed to recommence translation, which seems to be the essential function of trans-translation.</text>
</comment>
<protein>
    <recommendedName>
        <fullName evidence="3">SsrA-binding protein</fullName>
    </recommendedName>
    <alternativeName>
        <fullName evidence="3">Small protein B</fullName>
    </alternativeName>
</protein>
<proteinExistence type="inferred from homology"/>